<evidence type="ECO:0000256" key="1">
    <source>
        <dbReference type="ARBA" id="ARBA00022553"/>
    </source>
</evidence>
<evidence type="ECO:0000313" key="5">
    <source>
        <dbReference type="Proteomes" id="UP000004508"/>
    </source>
</evidence>
<comment type="caution">
    <text evidence="4">The sequence shown here is derived from an EMBL/GenBank/DDBJ whole genome shotgun (WGS) entry which is preliminary data.</text>
</comment>
<dbReference type="SUPFAM" id="SSF52172">
    <property type="entry name" value="CheY-like"/>
    <property type="match status" value="1"/>
</dbReference>
<protein>
    <submittedName>
        <fullName evidence="4">Response regulator receiver protein</fullName>
    </submittedName>
</protein>
<dbReference type="STRING" id="485913.Krac_7486"/>
<feature type="domain" description="Response regulatory" evidence="3">
    <location>
        <begin position="16"/>
        <end position="135"/>
    </location>
</feature>
<keyword evidence="1 2" id="KW-0597">Phosphoprotein</keyword>
<dbReference type="PANTHER" id="PTHR44591:SF3">
    <property type="entry name" value="RESPONSE REGULATORY DOMAIN-CONTAINING PROTEIN"/>
    <property type="match status" value="1"/>
</dbReference>
<accession>D6TK97</accession>
<dbReference type="GO" id="GO:0000160">
    <property type="term" value="P:phosphorelay signal transduction system"/>
    <property type="evidence" value="ECO:0007669"/>
    <property type="project" value="InterPro"/>
</dbReference>
<dbReference type="Proteomes" id="UP000004508">
    <property type="component" value="Unassembled WGS sequence"/>
</dbReference>
<dbReference type="InterPro" id="IPR001789">
    <property type="entry name" value="Sig_transdc_resp-reg_receiver"/>
</dbReference>
<evidence type="ECO:0000256" key="2">
    <source>
        <dbReference type="PROSITE-ProRule" id="PRU00169"/>
    </source>
</evidence>
<dbReference type="InterPro" id="IPR011006">
    <property type="entry name" value="CheY-like_superfamily"/>
</dbReference>
<organism evidence="4 5">
    <name type="scientific">Ktedonobacter racemifer DSM 44963</name>
    <dbReference type="NCBI Taxonomy" id="485913"/>
    <lineage>
        <taxon>Bacteria</taxon>
        <taxon>Bacillati</taxon>
        <taxon>Chloroflexota</taxon>
        <taxon>Ktedonobacteria</taxon>
        <taxon>Ktedonobacterales</taxon>
        <taxon>Ktedonobacteraceae</taxon>
        <taxon>Ktedonobacter</taxon>
    </lineage>
</organism>
<evidence type="ECO:0000259" key="3">
    <source>
        <dbReference type="PROSITE" id="PS50110"/>
    </source>
</evidence>
<dbReference type="Pfam" id="PF00072">
    <property type="entry name" value="Response_reg"/>
    <property type="match status" value="1"/>
</dbReference>
<evidence type="ECO:0000313" key="4">
    <source>
        <dbReference type="EMBL" id="EFH86197.1"/>
    </source>
</evidence>
<dbReference type="PANTHER" id="PTHR44591">
    <property type="entry name" value="STRESS RESPONSE REGULATOR PROTEIN 1"/>
    <property type="match status" value="1"/>
</dbReference>
<dbReference type="eggNOG" id="COG0745">
    <property type="taxonomic scope" value="Bacteria"/>
</dbReference>
<dbReference type="PROSITE" id="PS50110">
    <property type="entry name" value="RESPONSE_REGULATORY"/>
    <property type="match status" value="1"/>
</dbReference>
<sequence>MREMRSVKGLGKMPKRIVVVDDDREVREILAFVLVRYGFEVECAKDGSQLQQLLAPVHGPLPDLIILDVMMPGEDGYHICRGLHEDGRTRHIPVIIVTARAEHIYERISEDLGAALHITKPFHPFELVERVQTLVGPSKQA</sequence>
<dbReference type="AlphaFoldDB" id="D6TK97"/>
<dbReference type="InParanoid" id="D6TK97"/>
<dbReference type="InterPro" id="IPR050595">
    <property type="entry name" value="Bact_response_regulator"/>
</dbReference>
<dbReference type="Gene3D" id="3.40.50.2300">
    <property type="match status" value="1"/>
</dbReference>
<gene>
    <name evidence="4" type="ORF">Krac_7486</name>
</gene>
<reference evidence="4 5" key="1">
    <citation type="journal article" date="2011" name="Stand. Genomic Sci.">
        <title>Non-contiguous finished genome sequence and contextual data of the filamentous soil bacterium Ktedonobacter racemifer type strain (SOSP1-21).</title>
        <authorList>
            <person name="Chang Y.J."/>
            <person name="Land M."/>
            <person name="Hauser L."/>
            <person name="Chertkov O."/>
            <person name="Del Rio T.G."/>
            <person name="Nolan M."/>
            <person name="Copeland A."/>
            <person name="Tice H."/>
            <person name="Cheng J.F."/>
            <person name="Lucas S."/>
            <person name="Han C."/>
            <person name="Goodwin L."/>
            <person name="Pitluck S."/>
            <person name="Ivanova N."/>
            <person name="Ovchinikova G."/>
            <person name="Pati A."/>
            <person name="Chen A."/>
            <person name="Palaniappan K."/>
            <person name="Mavromatis K."/>
            <person name="Liolios K."/>
            <person name="Brettin T."/>
            <person name="Fiebig A."/>
            <person name="Rohde M."/>
            <person name="Abt B."/>
            <person name="Goker M."/>
            <person name="Detter J.C."/>
            <person name="Woyke T."/>
            <person name="Bristow J."/>
            <person name="Eisen J.A."/>
            <person name="Markowitz V."/>
            <person name="Hugenholtz P."/>
            <person name="Kyrpides N.C."/>
            <person name="Klenk H.P."/>
            <person name="Lapidus A."/>
        </authorList>
    </citation>
    <scope>NUCLEOTIDE SEQUENCE [LARGE SCALE GENOMIC DNA]</scope>
    <source>
        <strain evidence="5">DSM 44963</strain>
    </source>
</reference>
<dbReference type="SMART" id="SM00448">
    <property type="entry name" value="REC"/>
    <property type="match status" value="1"/>
</dbReference>
<proteinExistence type="predicted"/>
<feature type="modified residue" description="4-aspartylphosphate" evidence="2">
    <location>
        <position position="68"/>
    </location>
</feature>
<dbReference type="EMBL" id="ADVG01000002">
    <property type="protein sequence ID" value="EFH86197.1"/>
    <property type="molecule type" value="Genomic_DNA"/>
</dbReference>
<keyword evidence="5" id="KW-1185">Reference proteome</keyword>
<name>D6TK97_KTERA</name>